<feature type="transmembrane region" description="Helical" evidence="12">
    <location>
        <begin position="91"/>
        <end position="114"/>
    </location>
</feature>
<feature type="transmembrane region" description="Helical" evidence="12">
    <location>
        <begin position="12"/>
        <end position="32"/>
    </location>
</feature>
<evidence type="ECO:0000259" key="13">
    <source>
        <dbReference type="PROSITE" id="PS51098"/>
    </source>
</evidence>
<dbReference type="RefSeq" id="WP_091528464.1">
    <property type="nucleotide sequence ID" value="NZ_FOLT01000002.1"/>
</dbReference>
<dbReference type="NCBIfam" id="TIGR00826">
    <property type="entry name" value="EIIB_glc"/>
    <property type="match status" value="1"/>
</dbReference>
<keyword evidence="6" id="KW-0598">Phosphotransferase system</keyword>
<evidence type="ECO:0000256" key="12">
    <source>
        <dbReference type="SAM" id="Phobius"/>
    </source>
</evidence>
<dbReference type="PROSITE" id="PS01035">
    <property type="entry name" value="PTS_EIIB_TYPE_1_CYS"/>
    <property type="match status" value="1"/>
</dbReference>
<evidence type="ECO:0000256" key="8">
    <source>
        <dbReference type="ARBA" id="ARBA00022777"/>
    </source>
</evidence>
<keyword evidence="2" id="KW-0813">Transport</keyword>
<feature type="transmembrane region" description="Helical" evidence="12">
    <location>
        <begin position="386"/>
        <end position="406"/>
    </location>
</feature>
<evidence type="ECO:0000256" key="1">
    <source>
        <dbReference type="ARBA" id="ARBA00004651"/>
    </source>
</evidence>
<feature type="transmembrane region" description="Helical" evidence="12">
    <location>
        <begin position="62"/>
        <end position="79"/>
    </location>
</feature>
<gene>
    <name evidence="15" type="ORF">SAMN04488102_102149</name>
</gene>
<dbReference type="OrthoDB" id="9764327at2"/>
<dbReference type="CDD" id="cd00212">
    <property type="entry name" value="PTS_IIB_glc"/>
    <property type="match status" value="1"/>
</dbReference>
<dbReference type="PANTHER" id="PTHR30009">
    <property type="entry name" value="CYTOCHROME C-TYPE SYNTHESIS PROTEIN AND PTS TRANSMEMBRANE COMPONENT"/>
    <property type="match status" value="1"/>
</dbReference>
<keyword evidence="4" id="KW-0762">Sugar transport</keyword>
<dbReference type="Pfam" id="PF02378">
    <property type="entry name" value="PTS_EIIC"/>
    <property type="match status" value="1"/>
</dbReference>
<dbReference type="PROSITE" id="PS51103">
    <property type="entry name" value="PTS_EIIC_TYPE_1"/>
    <property type="match status" value="1"/>
</dbReference>
<evidence type="ECO:0000256" key="11">
    <source>
        <dbReference type="PROSITE-ProRule" id="PRU00421"/>
    </source>
</evidence>
<proteinExistence type="predicted"/>
<evidence type="ECO:0000256" key="6">
    <source>
        <dbReference type="ARBA" id="ARBA00022683"/>
    </source>
</evidence>
<evidence type="ECO:0000256" key="7">
    <source>
        <dbReference type="ARBA" id="ARBA00022692"/>
    </source>
</evidence>
<dbReference type="InterPro" id="IPR001996">
    <property type="entry name" value="PTS_IIB_1"/>
</dbReference>
<feature type="transmembrane region" description="Helical" evidence="12">
    <location>
        <begin position="202"/>
        <end position="221"/>
    </location>
</feature>
<feature type="domain" description="PTS EIIC type-1" evidence="14">
    <location>
        <begin position="1"/>
        <end position="418"/>
    </location>
</feature>
<evidence type="ECO:0000256" key="5">
    <source>
        <dbReference type="ARBA" id="ARBA00022679"/>
    </source>
</evidence>
<evidence type="ECO:0000256" key="3">
    <source>
        <dbReference type="ARBA" id="ARBA00022475"/>
    </source>
</evidence>
<keyword evidence="3" id="KW-1003">Cell membrane</keyword>
<dbReference type="SUPFAM" id="SSF55604">
    <property type="entry name" value="Glucose permease domain IIB"/>
    <property type="match status" value="1"/>
</dbReference>
<dbReference type="GO" id="GO:0016301">
    <property type="term" value="F:kinase activity"/>
    <property type="evidence" value="ECO:0007669"/>
    <property type="project" value="UniProtKB-KW"/>
</dbReference>
<dbReference type="GO" id="GO:0090563">
    <property type="term" value="F:protein-phosphocysteine-sugar phosphotransferase activity"/>
    <property type="evidence" value="ECO:0007669"/>
    <property type="project" value="TreeGrafter"/>
</dbReference>
<dbReference type="PROSITE" id="PS51098">
    <property type="entry name" value="PTS_EIIB_TYPE_1"/>
    <property type="match status" value="1"/>
</dbReference>
<dbReference type="InterPro" id="IPR036878">
    <property type="entry name" value="Glu_permease_IIB"/>
</dbReference>
<evidence type="ECO:0000256" key="10">
    <source>
        <dbReference type="ARBA" id="ARBA00023136"/>
    </source>
</evidence>
<feature type="active site" description="Phosphocysteine intermediate; for EIIB activity" evidence="11">
    <location>
        <position position="469"/>
    </location>
</feature>
<keyword evidence="9 12" id="KW-1133">Transmembrane helix</keyword>
<dbReference type="AlphaFoldDB" id="A0A1I1FKN8"/>
<keyword evidence="16" id="KW-1185">Reference proteome</keyword>
<dbReference type="InterPro" id="IPR003352">
    <property type="entry name" value="PTS_EIIC"/>
</dbReference>
<dbReference type="NCBIfam" id="TIGR02005">
    <property type="entry name" value="PTS-IIBC-alpha"/>
    <property type="match status" value="1"/>
</dbReference>
<accession>A0A1I1FKN8</accession>
<dbReference type="InterPro" id="IPR013013">
    <property type="entry name" value="PTS_EIIC_1"/>
</dbReference>
<dbReference type="EMBL" id="FOLT01000002">
    <property type="protein sequence ID" value="SFB99895.1"/>
    <property type="molecule type" value="Genomic_DNA"/>
</dbReference>
<reference evidence="16" key="1">
    <citation type="submission" date="2016-10" db="EMBL/GenBank/DDBJ databases">
        <authorList>
            <person name="Varghese N."/>
            <person name="Submissions S."/>
        </authorList>
    </citation>
    <scope>NUCLEOTIDE SEQUENCE [LARGE SCALE GENOMIC DNA]</scope>
    <source>
        <strain evidence="16">DSM 23664</strain>
    </source>
</reference>
<feature type="transmembrane region" description="Helical" evidence="12">
    <location>
        <begin position="328"/>
        <end position="346"/>
    </location>
</feature>
<keyword evidence="5" id="KW-0808">Transferase</keyword>
<keyword evidence="7 12" id="KW-0812">Transmembrane</keyword>
<dbReference type="InterPro" id="IPR010975">
    <property type="entry name" value="PTS_IIBC_a_glc"/>
</dbReference>
<feature type="transmembrane region" description="Helical" evidence="12">
    <location>
        <begin position="134"/>
        <end position="152"/>
    </location>
</feature>
<feature type="transmembrane region" description="Helical" evidence="12">
    <location>
        <begin position="306"/>
        <end position="322"/>
    </location>
</feature>
<evidence type="ECO:0000313" key="15">
    <source>
        <dbReference type="EMBL" id="SFB99895.1"/>
    </source>
</evidence>
<comment type="subcellular location">
    <subcellularLocation>
        <location evidence="1">Cell membrane</location>
        <topology evidence="1">Multi-pass membrane protein</topology>
    </subcellularLocation>
</comment>
<evidence type="ECO:0000313" key="16">
    <source>
        <dbReference type="Proteomes" id="UP000199612"/>
    </source>
</evidence>
<feature type="transmembrane region" description="Helical" evidence="12">
    <location>
        <begin position="274"/>
        <end position="294"/>
    </location>
</feature>
<protein>
    <submittedName>
        <fullName evidence="15">PTS system, arbutin-like IIC component</fullName>
    </submittedName>
</protein>
<keyword evidence="8" id="KW-0418">Kinase</keyword>
<dbReference type="GO" id="GO:0005886">
    <property type="term" value="C:plasma membrane"/>
    <property type="evidence" value="ECO:0007669"/>
    <property type="project" value="UniProtKB-SubCell"/>
</dbReference>
<organism evidence="15 16">
    <name type="scientific">Alkalibacterium subtropicum</name>
    <dbReference type="NCBI Taxonomy" id="753702"/>
    <lineage>
        <taxon>Bacteria</taxon>
        <taxon>Bacillati</taxon>
        <taxon>Bacillota</taxon>
        <taxon>Bacilli</taxon>
        <taxon>Lactobacillales</taxon>
        <taxon>Carnobacteriaceae</taxon>
        <taxon>Alkalibacterium</taxon>
    </lineage>
</organism>
<name>A0A1I1FKN8_9LACT</name>
<evidence type="ECO:0000256" key="2">
    <source>
        <dbReference type="ARBA" id="ARBA00022448"/>
    </source>
</evidence>
<evidence type="ECO:0000259" key="14">
    <source>
        <dbReference type="PROSITE" id="PS51103"/>
    </source>
</evidence>
<feature type="transmembrane region" description="Helical" evidence="12">
    <location>
        <begin position="173"/>
        <end position="196"/>
    </location>
</feature>
<dbReference type="STRING" id="753702.SAMN04488102_102149"/>
<dbReference type="InterPro" id="IPR050429">
    <property type="entry name" value="PTS_Glucose_EIICBA"/>
</dbReference>
<dbReference type="Pfam" id="PF00367">
    <property type="entry name" value="PTS_EIIB"/>
    <property type="match status" value="1"/>
</dbReference>
<sequence>MKEKLQRFGGAMFTPVLLFAFSGIMVALALMFNNPLIVGRIAAEGTMWNMFWTIIENGSWTVFRQMELLFVVGIALGLAKKANARAVMEAVVTYLTFNYFLSSILELSGSTFGVDFTQEVGGTSGLKMIAGIKTLDTGILGAIAVSSLVVFLHNRYFDKKLPEWLGIFQGSSFVVIVGFIVMLPISFLTASIWPAVQSGIESTQVLMANSGIFGVWLYTFMERILIPTGLHHFVYTPFLFGPAIVESGIVTSFIENLPELATTEAALIDVFPQGGFSLHGNSKIFAAPGIALAFYATAKKENRKKVAALVIPATLTAVLAGITEPLEFTFLFIAPVLFLVHALLAATMSTVMYAFGVVGDMGGGLIEIASKNWIPLFGNHGETYLSQIAIGLAFTAIYFFLFRYLIKKFNYMTPGRSDTEGPKLYKKADYREKQANGKKKTAADKYTDQALAFIEALGGAENIDTVNNCATRLRVKVKDADKVQDDAAFNAGGAMGIVRSKNAFQVIVGLSVPQVREAVENQIGK</sequence>
<dbReference type="InterPro" id="IPR018113">
    <property type="entry name" value="PTrfase_EIIB_Cys"/>
</dbReference>
<keyword evidence="10 12" id="KW-0472">Membrane</keyword>
<evidence type="ECO:0000256" key="4">
    <source>
        <dbReference type="ARBA" id="ARBA00022597"/>
    </source>
</evidence>
<feature type="transmembrane region" description="Helical" evidence="12">
    <location>
        <begin position="353"/>
        <end position="374"/>
    </location>
</feature>
<dbReference type="GO" id="GO:0009401">
    <property type="term" value="P:phosphoenolpyruvate-dependent sugar phosphotransferase system"/>
    <property type="evidence" value="ECO:0007669"/>
    <property type="project" value="UniProtKB-KW"/>
</dbReference>
<feature type="domain" description="PTS EIIB type-1" evidence="13">
    <location>
        <begin position="447"/>
        <end position="525"/>
    </location>
</feature>
<dbReference type="PANTHER" id="PTHR30009:SF12">
    <property type="entry name" value="PHOSPHOTRANSFERASE IIC COMPONENT GLVC"/>
    <property type="match status" value="1"/>
</dbReference>
<feature type="transmembrane region" description="Helical" evidence="12">
    <location>
        <begin position="233"/>
        <end position="254"/>
    </location>
</feature>
<evidence type="ECO:0000256" key="9">
    <source>
        <dbReference type="ARBA" id="ARBA00022989"/>
    </source>
</evidence>
<dbReference type="Gene3D" id="3.30.1360.60">
    <property type="entry name" value="Glucose permease domain IIB"/>
    <property type="match status" value="1"/>
</dbReference>
<dbReference type="Proteomes" id="UP000199612">
    <property type="component" value="Unassembled WGS sequence"/>
</dbReference>
<dbReference type="GO" id="GO:0008982">
    <property type="term" value="F:protein-N(PI)-phosphohistidine-sugar phosphotransferase activity"/>
    <property type="evidence" value="ECO:0007669"/>
    <property type="project" value="InterPro"/>
</dbReference>